<proteinExistence type="predicted"/>
<accession>A0ABY2UGN7</accession>
<evidence type="ECO:0008006" key="3">
    <source>
        <dbReference type="Google" id="ProtNLM"/>
    </source>
</evidence>
<protein>
    <recommendedName>
        <fullName evidence="3">STAS/SEC14 domain-containing protein</fullName>
    </recommendedName>
</protein>
<evidence type="ECO:0000313" key="1">
    <source>
        <dbReference type="EMBL" id="TLM76580.1"/>
    </source>
</evidence>
<comment type="caution">
    <text evidence="1">The sequence shown here is derived from an EMBL/GenBank/DDBJ whole genome shotgun (WGS) entry which is preliminary data.</text>
</comment>
<keyword evidence="2" id="KW-1185">Reference proteome</keyword>
<sequence length="129" mass="14304">MSFHIRLNPTNRIVNVVFFERVELVEKLAAARQVAEKFGHLNPLLLLVDVRRADIVLSTSERRQFGRFAAHLQGLSHGRAAVLHSVDHNANVIINSTAQAEGMEVVEFVTEHAAVEWLTGSAEGGRNRA</sequence>
<dbReference type="EMBL" id="VANI01000013">
    <property type="protein sequence ID" value="TLM76580.1"/>
    <property type="molecule type" value="Genomic_DNA"/>
</dbReference>
<dbReference type="RefSeq" id="WP_220446188.1">
    <property type="nucleotide sequence ID" value="NZ_VANI01000013.1"/>
</dbReference>
<organism evidence="1 2">
    <name type="scientific">Microbulbifer harenosus</name>
    <dbReference type="NCBI Taxonomy" id="2576840"/>
    <lineage>
        <taxon>Bacteria</taxon>
        <taxon>Pseudomonadati</taxon>
        <taxon>Pseudomonadota</taxon>
        <taxon>Gammaproteobacteria</taxon>
        <taxon>Cellvibrionales</taxon>
        <taxon>Microbulbiferaceae</taxon>
        <taxon>Microbulbifer</taxon>
    </lineage>
</organism>
<reference evidence="1 2" key="1">
    <citation type="submission" date="2019-05" db="EMBL/GenBank/DDBJ databases">
        <title>Microbulbifer harenosus sp. nov., an alginate-degrading bacterium isolated from coastal sand.</title>
        <authorList>
            <person name="Huang H."/>
            <person name="Mo K."/>
            <person name="Bao S."/>
        </authorList>
    </citation>
    <scope>NUCLEOTIDE SEQUENCE [LARGE SCALE GENOMIC DNA]</scope>
    <source>
        <strain evidence="1 2">HB161719</strain>
    </source>
</reference>
<name>A0ABY2UGN7_9GAMM</name>
<dbReference type="Proteomes" id="UP000306791">
    <property type="component" value="Unassembled WGS sequence"/>
</dbReference>
<evidence type="ECO:0000313" key="2">
    <source>
        <dbReference type="Proteomes" id="UP000306791"/>
    </source>
</evidence>
<gene>
    <name evidence="1" type="ORF">FDY93_12690</name>
</gene>